<feature type="region of interest" description="Disordered" evidence="4">
    <location>
        <begin position="207"/>
        <end position="246"/>
    </location>
</feature>
<dbReference type="PANTHER" id="PTHR44196:SF1">
    <property type="entry name" value="DEHYDROGENASE_REDUCTASE SDR FAMILY MEMBER 7B"/>
    <property type="match status" value="1"/>
</dbReference>
<dbReference type="SUPFAM" id="SSF51735">
    <property type="entry name" value="NAD(P)-binding Rossmann-fold domains"/>
    <property type="match status" value="1"/>
</dbReference>
<organism evidence="5 6">
    <name type="scientific">Termitidicoccus mucosus</name>
    <dbReference type="NCBI Taxonomy" id="1184151"/>
    <lineage>
        <taxon>Bacteria</taxon>
        <taxon>Pseudomonadati</taxon>
        <taxon>Verrucomicrobiota</taxon>
        <taxon>Opitutia</taxon>
        <taxon>Opitutales</taxon>
        <taxon>Opitutaceae</taxon>
        <taxon>Termitidicoccus</taxon>
    </lineage>
</organism>
<dbReference type="AlphaFoldDB" id="A0A178IHK6"/>
<accession>A0A178IHK6</accession>
<keyword evidence="2" id="KW-0560">Oxidoreductase</keyword>
<protein>
    <recommendedName>
        <fullName evidence="7">Short-chain dehydrogenase</fullName>
    </recommendedName>
</protein>
<keyword evidence="6" id="KW-1185">Reference proteome</keyword>
<dbReference type="InterPro" id="IPR036291">
    <property type="entry name" value="NAD(P)-bd_dom_sf"/>
</dbReference>
<evidence type="ECO:0000256" key="1">
    <source>
        <dbReference type="ARBA" id="ARBA00006484"/>
    </source>
</evidence>
<dbReference type="PANTHER" id="PTHR44196">
    <property type="entry name" value="DEHYDROGENASE/REDUCTASE SDR FAMILY MEMBER 7B"/>
    <property type="match status" value="1"/>
</dbReference>
<sequence length="319" mass="33770">MPPPLSTRYRTAFVTGASSGLGRAFAEMLLAEGARVWGTSRDTARLASLAAHPAFTPVALDLADGTAAETAYARAAAQAAAGDSGAAPGFDLVINNAGFGRFSPFAGTRDFAVWQTQLDAMLTHTARLAHAALRGMMARGRGCLVNVSSLAAEFPLPFMAGYNIAKAGLSALSESLIFETRGTPVVVMDFRPGDYRTAFNEVIQAEAAARQATPSSSPPNPPMPDNTNIAATHGPEPGAPPLRVPHPRLSRAWDALEKNLRASPPPERAARDLRRALLRGRPGIVRSGSFFQARLAPLATRMMPARLRRAVLARYFGAA</sequence>
<dbReference type="RefSeq" id="WP_068770969.1">
    <property type="nucleotide sequence ID" value="NZ_CP109796.1"/>
</dbReference>
<dbReference type="PRINTS" id="PR00080">
    <property type="entry name" value="SDRFAMILY"/>
</dbReference>
<comment type="similarity">
    <text evidence="1 3">Belongs to the short-chain dehydrogenases/reductases (SDR) family.</text>
</comment>
<evidence type="ECO:0000256" key="4">
    <source>
        <dbReference type="SAM" id="MobiDB-lite"/>
    </source>
</evidence>
<evidence type="ECO:0008006" key="7">
    <source>
        <dbReference type="Google" id="ProtNLM"/>
    </source>
</evidence>
<dbReference type="GO" id="GO:0016020">
    <property type="term" value="C:membrane"/>
    <property type="evidence" value="ECO:0007669"/>
    <property type="project" value="TreeGrafter"/>
</dbReference>
<evidence type="ECO:0000313" key="6">
    <source>
        <dbReference type="Proteomes" id="UP000078486"/>
    </source>
</evidence>
<dbReference type="InterPro" id="IPR002347">
    <property type="entry name" value="SDR_fam"/>
</dbReference>
<comment type="caution">
    <text evidence="5">The sequence shown here is derived from an EMBL/GenBank/DDBJ whole genome shotgun (WGS) entry which is preliminary data.</text>
</comment>
<dbReference type="Gene3D" id="3.40.50.720">
    <property type="entry name" value="NAD(P)-binding Rossmann-like Domain"/>
    <property type="match status" value="1"/>
</dbReference>
<dbReference type="GO" id="GO:0016491">
    <property type="term" value="F:oxidoreductase activity"/>
    <property type="evidence" value="ECO:0007669"/>
    <property type="project" value="UniProtKB-KW"/>
</dbReference>
<reference evidence="5 6" key="1">
    <citation type="submission" date="2016-01" db="EMBL/GenBank/DDBJ databases">
        <title>High potential of lignocellulose degradation of a new Verrucomicrobia species.</title>
        <authorList>
            <person name="Wang Y."/>
            <person name="Shi Y."/>
            <person name="Qiu Z."/>
            <person name="Liu S."/>
            <person name="Yang H."/>
        </authorList>
    </citation>
    <scope>NUCLEOTIDE SEQUENCE [LARGE SCALE GENOMIC DNA]</scope>
    <source>
        <strain evidence="5 6">TSB47</strain>
    </source>
</reference>
<evidence type="ECO:0000256" key="2">
    <source>
        <dbReference type="ARBA" id="ARBA00023002"/>
    </source>
</evidence>
<evidence type="ECO:0000313" key="5">
    <source>
        <dbReference type="EMBL" id="OAM89091.1"/>
    </source>
</evidence>
<dbReference type="PRINTS" id="PR00081">
    <property type="entry name" value="GDHRDH"/>
</dbReference>
<dbReference type="STRING" id="1184151.AW736_14965"/>
<proteinExistence type="inferred from homology"/>
<evidence type="ECO:0000256" key="3">
    <source>
        <dbReference type="RuleBase" id="RU000363"/>
    </source>
</evidence>
<dbReference type="EMBL" id="LRRQ01000106">
    <property type="protein sequence ID" value="OAM89091.1"/>
    <property type="molecule type" value="Genomic_DNA"/>
</dbReference>
<gene>
    <name evidence="5" type="ORF">AW736_14965</name>
</gene>
<dbReference type="Pfam" id="PF00106">
    <property type="entry name" value="adh_short"/>
    <property type="match status" value="1"/>
</dbReference>
<name>A0A178IHK6_9BACT</name>
<dbReference type="Proteomes" id="UP000078486">
    <property type="component" value="Unassembled WGS sequence"/>
</dbReference>